<organism evidence="1">
    <name type="scientific">Leptospira borgpetersenii serovar Ballum</name>
    <dbReference type="NCBI Taxonomy" id="280505"/>
    <lineage>
        <taxon>Bacteria</taxon>
        <taxon>Pseudomonadati</taxon>
        <taxon>Spirochaetota</taxon>
        <taxon>Spirochaetia</taxon>
        <taxon>Leptospirales</taxon>
        <taxon>Leptospiraceae</taxon>
        <taxon>Leptospira</taxon>
    </lineage>
</organism>
<proteinExistence type="predicted"/>
<dbReference type="RefSeq" id="WP_032854555.1">
    <property type="nucleotide sequence ID" value="NZ_CP012029.1"/>
</dbReference>
<evidence type="ECO:0000313" key="2">
    <source>
        <dbReference type="Proteomes" id="UP000058857"/>
    </source>
</evidence>
<sequence length="303" mass="35677">MKFRLFFSFLFVLLSAFRLNAKELEIFDLMFYQRNKNKNIGFVSLSGVRPPHADWFVIPNLTKKEERKIQNSGCIKLGSKFRKYFLSKEKISEAANVFIYDYSKNVLKTFKINDLNFMACLSVYVDRVRELPPYDKSDFMIGFEIDEQLLPGFGMFSTDVLVFIGKESPFIQGQLQRIVWQKIKSKYFPSGMEGKYFKDSEYSKGDSYKYETGDLQYFAQDLVKNNSVFARRLLVMDRRTKNKVYEAVYTRDLAPFGRQWTGRLFKNKPKVIFGFEYISFGCESIELLKSSEEAIRIHCDNRH</sequence>
<dbReference type="EMBL" id="CP012029">
    <property type="protein sequence ID" value="ALO26994.1"/>
    <property type="molecule type" value="Genomic_DNA"/>
</dbReference>
<dbReference type="Proteomes" id="UP000058857">
    <property type="component" value="Chromosome 1"/>
</dbReference>
<dbReference type="PATRIC" id="fig|280505.15.peg.2703"/>
<reference evidence="1 2" key="1">
    <citation type="journal article" date="2015" name="PLoS Negl. Trop. Dis.">
        <title>Distribution of Plasmids in Distinct Leptospira Pathogenic Species.</title>
        <authorList>
            <person name="Wang Y."/>
            <person name="Zhuang X."/>
            <person name="Zhong Y."/>
            <person name="Zhang C."/>
            <person name="Zhang Y."/>
            <person name="Zeng L."/>
            <person name="Zhu Y."/>
            <person name="He P."/>
            <person name="Dong K."/>
            <person name="Pal U."/>
            <person name="Guo X."/>
            <person name="Qin J."/>
        </authorList>
    </citation>
    <scope>NUCLEOTIDE SEQUENCE [LARGE SCALE GENOMIC DNA]</scope>
    <source>
        <strain evidence="1 2">56604</strain>
    </source>
</reference>
<gene>
    <name evidence="1" type="ORF">LBBP_02774</name>
</gene>
<protein>
    <submittedName>
        <fullName evidence="1">Uncharacterized protein</fullName>
    </submittedName>
</protein>
<dbReference type="AlphaFoldDB" id="A0A0E3BMP5"/>
<accession>A0A0E3BMP5</accession>
<evidence type="ECO:0000313" key="1">
    <source>
        <dbReference type="EMBL" id="ALO26994.1"/>
    </source>
</evidence>
<name>A0A0E3BMP5_LEPBO</name>